<dbReference type="SMART" id="SM00326">
    <property type="entry name" value="SH3"/>
    <property type="match status" value="1"/>
</dbReference>
<dbReference type="EMBL" id="KQ965743">
    <property type="protein sequence ID" value="KXS18263.1"/>
    <property type="molecule type" value="Genomic_DNA"/>
</dbReference>
<feature type="compositionally biased region" description="Low complexity" evidence="4">
    <location>
        <begin position="282"/>
        <end position="292"/>
    </location>
</feature>
<feature type="domain" description="SH3" evidence="5">
    <location>
        <begin position="202"/>
        <end position="263"/>
    </location>
</feature>
<evidence type="ECO:0000313" key="6">
    <source>
        <dbReference type="EMBL" id="KXS18263.1"/>
    </source>
</evidence>
<evidence type="ECO:0000256" key="1">
    <source>
        <dbReference type="ARBA" id="ARBA00022443"/>
    </source>
</evidence>
<dbReference type="InterPro" id="IPR001452">
    <property type="entry name" value="SH3_domain"/>
</dbReference>
<dbReference type="Gene3D" id="2.30.30.40">
    <property type="entry name" value="SH3 Domains"/>
    <property type="match status" value="1"/>
</dbReference>
<feature type="region of interest" description="Disordered" evidence="4">
    <location>
        <begin position="276"/>
        <end position="300"/>
    </location>
</feature>
<protein>
    <recommendedName>
        <fullName evidence="5">SH3 domain-containing protein</fullName>
    </recommendedName>
</protein>
<feature type="coiled-coil region" evidence="3">
    <location>
        <begin position="100"/>
        <end position="158"/>
    </location>
</feature>
<dbReference type="PROSITE" id="PS50002">
    <property type="entry name" value="SH3"/>
    <property type="match status" value="1"/>
</dbReference>
<reference evidence="6 7" key="1">
    <citation type="journal article" date="2015" name="Genome Biol. Evol.">
        <title>Phylogenomic analyses indicate that early fungi evolved digesting cell walls of algal ancestors of land plants.</title>
        <authorList>
            <person name="Chang Y."/>
            <person name="Wang S."/>
            <person name="Sekimoto S."/>
            <person name="Aerts A.L."/>
            <person name="Choi C."/>
            <person name="Clum A."/>
            <person name="LaButti K.M."/>
            <person name="Lindquist E.A."/>
            <person name="Yee Ngan C."/>
            <person name="Ohm R.A."/>
            <person name="Salamov A.A."/>
            <person name="Grigoriev I.V."/>
            <person name="Spatafora J.W."/>
            <person name="Berbee M.L."/>
        </authorList>
    </citation>
    <scope>NUCLEOTIDE SEQUENCE [LARGE SCALE GENOMIC DNA]</scope>
    <source>
        <strain evidence="6 7">JEL478</strain>
    </source>
</reference>
<dbReference type="OrthoDB" id="2149675at2759"/>
<evidence type="ECO:0000259" key="5">
    <source>
        <dbReference type="PROSITE" id="PS50002"/>
    </source>
</evidence>
<evidence type="ECO:0000256" key="2">
    <source>
        <dbReference type="PROSITE-ProRule" id="PRU00192"/>
    </source>
</evidence>
<dbReference type="InterPro" id="IPR036028">
    <property type="entry name" value="SH3-like_dom_sf"/>
</dbReference>
<name>A0A139AP33_GONPJ</name>
<proteinExistence type="predicted"/>
<organism evidence="6 7">
    <name type="scientific">Gonapodya prolifera (strain JEL478)</name>
    <name type="common">Monoblepharis prolifera</name>
    <dbReference type="NCBI Taxonomy" id="1344416"/>
    <lineage>
        <taxon>Eukaryota</taxon>
        <taxon>Fungi</taxon>
        <taxon>Fungi incertae sedis</taxon>
        <taxon>Chytridiomycota</taxon>
        <taxon>Chytridiomycota incertae sedis</taxon>
        <taxon>Monoblepharidomycetes</taxon>
        <taxon>Monoblepharidales</taxon>
        <taxon>Gonapodyaceae</taxon>
        <taxon>Gonapodya</taxon>
    </lineage>
</organism>
<evidence type="ECO:0000256" key="4">
    <source>
        <dbReference type="SAM" id="MobiDB-lite"/>
    </source>
</evidence>
<evidence type="ECO:0000313" key="7">
    <source>
        <dbReference type="Proteomes" id="UP000070544"/>
    </source>
</evidence>
<accession>A0A139AP33</accession>
<keyword evidence="7" id="KW-1185">Reference proteome</keyword>
<keyword evidence="1 2" id="KW-0728">SH3 domain</keyword>
<dbReference type="Proteomes" id="UP000070544">
    <property type="component" value="Unassembled WGS sequence"/>
</dbReference>
<dbReference type="AlphaFoldDB" id="A0A139AP33"/>
<dbReference type="SUPFAM" id="SSF50044">
    <property type="entry name" value="SH3-domain"/>
    <property type="match status" value="1"/>
</dbReference>
<sequence length="395" mass="43168">MQYPSALDFALANGSDWPFNKKGGNVVLVNPSEPEHVGDKYVLIPSLDIVRLLLRQGARVTDTALEKARWMTREGSDKWGRVFPPKPEFLHLLEFHITFLKQLTKVNADLQLRLEGAQRSVKELEQRRVEADRLAAALKELKGVVLSKDARISELERQSQSSLGLKNQWNSNAKRATSIANQSVARTLGTMDLGVDAILPKPVRKLVHVLRPYVPQDTDEIALSHGDKIWCMFQFADGWCAGMNRTTTQSGYFPMMCVSLSPPDEASAISKRAQASVPARTSSSSQLLQSPSIMADPPLHTLSKVPNGMLSREYKAPGLVLNNGTQGYAKAAEADTETDDGMYDSDGENVPAGGIPLPGGAMHVKQSESSVLLNGSSGLTVNGKLPRSDSLHVMW</sequence>
<keyword evidence="3" id="KW-0175">Coiled coil</keyword>
<gene>
    <name evidence="6" type="ORF">M427DRAFT_225751</name>
</gene>
<dbReference type="Pfam" id="PF00018">
    <property type="entry name" value="SH3_1"/>
    <property type="match status" value="1"/>
</dbReference>
<evidence type="ECO:0000256" key="3">
    <source>
        <dbReference type="SAM" id="Coils"/>
    </source>
</evidence>